<dbReference type="AlphaFoldDB" id="A0A1A6G096"/>
<gene>
    <name evidence="14" type="ORF">A6R68_09263</name>
</gene>
<comment type="similarity">
    <text evidence="2">Belongs to the peptidase C19 family.</text>
</comment>
<dbReference type="OrthoDB" id="361536at2759"/>
<dbReference type="GO" id="GO:0004843">
    <property type="term" value="F:cysteine-type deubiquitinase activity"/>
    <property type="evidence" value="ECO:0007669"/>
    <property type="project" value="UniProtKB-EC"/>
</dbReference>
<evidence type="ECO:0000256" key="9">
    <source>
        <dbReference type="ARBA" id="ARBA00022801"/>
    </source>
</evidence>
<organism evidence="14 15">
    <name type="scientific">Neotoma lepida</name>
    <name type="common">Desert woodrat</name>
    <dbReference type="NCBI Taxonomy" id="56216"/>
    <lineage>
        <taxon>Eukaryota</taxon>
        <taxon>Metazoa</taxon>
        <taxon>Chordata</taxon>
        <taxon>Craniata</taxon>
        <taxon>Vertebrata</taxon>
        <taxon>Euteleostomi</taxon>
        <taxon>Mammalia</taxon>
        <taxon>Eutheria</taxon>
        <taxon>Euarchontoglires</taxon>
        <taxon>Glires</taxon>
        <taxon>Rodentia</taxon>
        <taxon>Myomorpha</taxon>
        <taxon>Muroidea</taxon>
        <taxon>Cricetidae</taxon>
        <taxon>Neotominae</taxon>
        <taxon>Neotoma</taxon>
    </lineage>
</organism>
<reference evidence="14 15" key="1">
    <citation type="submission" date="2016-06" db="EMBL/GenBank/DDBJ databases">
        <title>The Draft Genome Sequence and Annotation of the Desert Woodrat Neotoma lepida.</title>
        <authorList>
            <person name="Campbell M."/>
            <person name="Oakeson K.F."/>
            <person name="Yandell M."/>
            <person name="Halpert J.R."/>
            <person name="Dearing D."/>
        </authorList>
    </citation>
    <scope>NUCLEOTIDE SEQUENCE [LARGE SCALE GENOMIC DNA]</scope>
    <source>
        <strain evidence="14">417</strain>
        <tissue evidence="14">Liver</tissue>
    </source>
</reference>
<keyword evidence="11" id="KW-0862">Zinc</keyword>
<evidence type="ECO:0000313" key="15">
    <source>
        <dbReference type="Proteomes" id="UP000092124"/>
    </source>
</evidence>
<dbReference type="FunFam" id="3.30.40.10:FF:000026">
    <property type="entry name" value="Ubiquitin carboxyl-terminal hydrolase"/>
    <property type="match status" value="1"/>
</dbReference>
<evidence type="ECO:0000256" key="6">
    <source>
        <dbReference type="ARBA" id="ARBA00022737"/>
    </source>
</evidence>
<evidence type="ECO:0000313" key="14">
    <source>
        <dbReference type="EMBL" id="OBS59608.1"/>
    </source>
</evidence>
<dbReference type="SMART" id="SM00290">
    <property type="entry name" value="ZnF_UBP"/>
    <property type="match status" value="1"/>
</dbReference>
<evidence type="ECO:0000256" key="11">
    <source>
        <dbReference type="ARBA" id="ARBA00022833"/>
    </source>
</evidence>
<evidence type="ECO:0000256" key="7">
    <source>
        <dbReference type="ARBA" id="ARBA00022771"/>
    </source>
</evidence>
<dbReference type="SUPFAM" id="SSF57850">
    <property type="entry name" value="RING/U-box"/>
    <property type="match status" value="1"/>
</dbReference>
<feature type="domain" description="UBP-type" evidence="13">
    <location>
        <begin position="90"/>
        <end position="177"/>
    </location>
</feature>
<dbReference type="GO" id="GO:0006508">
    <property type="term" value="P:proteolysis"/>
    <property type="evidence" value="ECO:0007669"/>
    <property type="project" value="UniProtKB-KW"/>
</dbReference>
<comment type="catalytic activity">
    <reaction evidence="1">
        <text>Thiol-dependent hydrolysis of ester, thioester, amide, peptide and isopeptide bonds formed by the C-terminal Gly of ubiquitin (a 76-residue protein attached to proteins as an intracellular targeting signal).</text>
        <dbReference type="EC" id="3.4.19.12"/>
    </reaction>
</comment>
<dbReference type="Gene3D" id="3.30.40.10">
    <property type="entry name" value="Zinc/RING finger domain, C3HC4 (zinc finger)"/>
    <property type="match status" value="1"/>
</dbReference>
<dbReference type="STRING" id="56216.A0A1A6G096"/>
<keyword evidence="10" id="KW-0788">Thiol protease</keyword>
<dbReference type="EMBL" id="LZPO01108007">
    <property type="protein sequence ID" value="OBS59608.1"/>
    <property type="molecule type" value="Genomic_DNA"/>
</dbReference>
<dbReference type="Proteomes" id="UP000092124">
    <property type="component" value="Unassembled WGS sequence"/>
</dbReference>
<evidence type="ECO:0000259" key="13">
    <source>
        <dbReference type="PROSITE" id="PS50271"/>
    </source>
</evidence>
<keyword evidence="15" id="KW-1185">Reference proteome</keyword>
<keyword evidence="5" id="KW-0479">Metal-binding</keyword>
<evidence type="ECO:0000256" key="10">
    <source>
        <dbReference type="ARBA" id="ARBA00022807"/>
    </source>
</evidence>
<dbReference type="PROSITE" id="PS50271">
    <property type="entry name" value="ZF_UBP"/>
    <property type="match status" value="1"/>
</dbReference>
<comment type="caution">
    <text evidence="14">The sequence shown here is derived from an EMBL/GenBank/DDBJ whole genome shotgun (WGS) entry which is preliminary data.</text>
</comment>
<keyword evidence="4" id="KW-0645">Protease</keyword>
<evidence type="ECO:0000256" key="4">
    <source>
        <dbReference type="ARBA" id="ARBA00022670"/>
    </source>
</evidence>
<keyword evidence="8" id="KW-0833">Ubl conjugation pathway</keyword>
<evidence type="ECO:0000256" key="3">
    <source>
        <dbReference type="ARBA" id="ARBA00012759"/>
    </source>
</evidence>
<dbReference type="InterPro" id="IPR013083">
    <property type="entry name" value="Znf_RING/FYVE/PHD"/>
</dbReference>
<evidence type="ECO:0000256" key="12">
    <source>
        <dbReference type="PROSITE-ProRule" id="PRU00502"/>
    </source>
</evidence>
<keyword evidence="9" id="KW-0378">Hydrolase</keyword>
<keyword evidence="6" id="KW-0677">Repeat</keyword>
<evidence type="ECO:0000256" key="5">
    <source>
        <dbReference type="ARBA" id="ARBA00022723"/>
    </source>
</evidence>
<keyword evidence="7 12" id="KW-0863">Zinc-finger</keyword>
<evidence type="ECO:0000256" key="2">
    <source>
        <dbReference type="ARBA" id="ARBA00009085"/>
    </source>
</evidence>
<evidence type="ECO:0000256" key="8">
    <source>
        <dbReference type="ARBA" id="ARBA00022786"/>
    </source>
</evidence>
<accession>A0A1A6G096</accession>
<sequence length="177" mass="19796">MDDDLNSDDYEYEDEAKLVIFPDHYEIALPNIEELPALVTKFKTIELRVLCIWLLQPSHLLDVTIACDAVLSSKSPYRKQDPDTWENELPVSKHASNLAQLDNGVRIPPSGWKCARCDLRENLWLNLTDGSVLCGKWFFDSSGGNGHALEHYRDMGYPLAVKLGTITPDGAGECGFA</sequence>
<proteinExistence type="inferred from homology"/>
<dbReference type="InterPro" id="IPR001607">
    <property type="entry name" value="Znf_UBP"/>
</dbReference>
<dbReference type="EC" id="3.4.19.12" evidence="3"/>
<protein>
    <recommendedName>
        <fullName evidence="3">ubiquitinyl hydrolase 1</fullName>
        <ecNumber evidence="3">3.4.19.12</ecNumber>
    </recommendedName>
</protein>
<dbReference type="Pfam" id="PF02148">
    <property type="entry name" value="zf-UBP"/>
    <property type="match status" value="1"/>
</dbReference>
<dbReference type="GO" id="GO:0008270">
    <property type="term" value="F:zinc ion binding"/>
    <property type="evidence" value="ECO:0007669"/>
    <property type="project" value="UniProtKB-KW"/>
</dbReference>
<name>A0A1A6G096_NEOLE</name>
<evidence type="ECO:0000256" key="1">
    <source>
        <dbReference type="ARBA" id="ARBA00000707"/>
    </source>
</evidence>